<dbReference type="EMBL" id="CP048409">
    <property type="protein sequence ID" value="QIA07502.1"/>
    <property type="molecule type" value="Genomic_DNA"/>
</dbReference>
<evidence type="ECO:0000256" key="4">
    <source>
        <dbReference type="ARBA" id="ARBA00022737"/>
    </source>
</evidence>
<dbReference type="RefSeq" id="WP_163345424.1">
    <property type="nucleotide sequence ID" value="NZ_CP048409.1"/>
</dbReference>
<keyword evidence="2" id="KW-0004">4Fe-4S</keyword>
<reference evidence="8 9" key="1">
    <citation type="submission" date="2020-02" db="EMBL/GenBank/DDBJ databases">
        <title>Genome sequencing for Draconibacterium sp. strain M1.</title>
        <authorList>
            <person name="Park S.-J."/>
        </authorList>
    </citation>
    <scope>NUCLEOTIDE SEQUENCE [LARGE SCALE GENOMIC DNA]</scope>
    <source>
        <strain evidence="8 9">M1</strain>
    </source>
</reference>
<dbReference type="InterPro" id="IPR006311">
    <property type="entry name" value="TAT_signal"/>
</dbReference>
<dbReference type="PROSITE" id="PS51318">
    <property type="entry name" value="TAT"/>
    <property type="match status" value="1"/>
</dbReference>
<evidence type="ECO:0000256" key="5">
    <source>
        <dbReference type="ARBA" id="ARBA00023004"/>
    </source>
</evidence>
<dbReference type="PANTHER" id="PTHR43545">
    <property type="entry name" value="FORMATE DEHYDROGENASE, NITRATE-INDUCIBLE, IRON-SULFUR SUBUNIT"/>
    <property type="match status" value="1"/>
</dbReference>
<evidence type="ECO:0000256" key="1">
    <source>
        <dbReference type="ARBA" id="ARBA00004196"/>
    </source>
</evidence>
<evidence type="ECO:0000256" key="3">
    <source>
        <dbReference type="ARBA" id="ARBA00022723"/>
    </source>
</evidence>
<dbReference type="InterPro" id="IPR017896">
    <property type="entry name" value="4Fe4S_Fe-S-bd"/>
</dbReference>
<dbReference type="Pfam" id="PF13247">
    <property type="entry name" value="Fer4_11"/>
    <property type="match status" value="1"/>
</dbReference>
<dbReference type="SUPFAM" id="SSF54862">
    <property type="entry name" value="4Fe-4S ferredoxins"/>
    <property type="match status" value="1"/>
</dbReference>
<evidence type="ECO:0000256" key="2">
    <source>
        <dbReference type="ARBA" id="ARBA00022485"/>
    </source>
</evidence>
<dbReference type="GO" id="GO:0030313">
    <property type="term" value="C:cell envelope"/>
    <property type="evidence" value="ECO:0007669"/>
    <property type="project" value="UniProtKB-SubCell"/>
</dbReference>
<keyword evidence="9" id="KW-1185">Reference proteome</keyword>
<evidence type="ECO:0000256" key="6">
    <source>
        <dbReference type="ARBA" id="ARBA00023014"/>
    </source>
</evidence>
<keyword evidence="3" id="KW-0479">Metal-binding</keyword>
<dbReference type="PROSITE" id="PS00198">
    <property type="entry name" value="4FE4S_FER_1"/>
    <property type="match status" value="1"/>
</dbReference>
<protein>
    <submittedName>
        <fullName evidence="8">4Fe-4S dicluster domain-containing protein</fullName>
    </submittedName>
</protein>
<dbReference type="PANTHER" id="PTHR43545:SF4">
    <property type="entry name" value="IRON-SULFUR PROTEIN"/>
    <property type="match status" value="1"/>
</dbReference>
<keyword evidence="4" id="KW-0677">Repeat</keyword>
<keyword evidence="6" id="KW-0411">Iron-sulfur</keyword>
<evidence type="ECO:0000259" key="7">
    <source>
        <dbReference type="PROSITE" id="PS51379"/>
    </source>
</evidence>
<dbReference type="KEGG" id="drc:G0Q07_07095"/>
<evidence type="ECO:0000313" key="9">
    <source>
        <dbReference type="Proteomes" id="UP000474630"/>
    </source>
</evidence>
<keyword evidence="5" id="KW-0408">Iron</keyword>
<proteinExistence type="predicted"/>
<dbReference type="InterPro" id="IPR017900">
    <property type="entry name" value="4Fe4S_Fe_S_CS"/>
</dbReference>
<sequence>MSINRRSFFKVLGVTGATFAFGKEAQAKTSNEDVTEFKAVLYDSTRCMGCQSCEFACAEAHGLPMPEDYPEAGVLRKTDETRRTVVNAYETPQGEVYVKRQCMHCNQPACDAACLTQAMHKTTQGPVIWREKKCMGCRYCMVSCPFDMPKFEYNSPNPKITKCDMCFDRQQEGKLPTCVENCPAEALVFGTRRELISEAHRRISENPDAYYNHIYGETEAGGTSFLYLSPVPFEELGFNTNVQNSSYPALTKGFLYSVPAVFVLVPSLLLGLNKATNSNLNKNEDHD</sequence>
<dbReference type="AlphaFoldDB" id="A0A6C0RC71"/>
<dbReference type="Proteomes" id="UP000474630">
    <property type="component" value="Chromosome"/>
</dbReference>
<feature type="domain" description="4Fe-4S ferredoxin-type" evidence="7">
    <location>
        <begin position="38"/>
        <end position="68"/>
    </location>
</feature>
<feature type="domain" description="4Fe-4S ferredoxin-type" evidence="7">
    <location>
        <begin position="125"/>
        <end position="154"/>
    </location>
</feature>
<name>A0A6C0RC71_9BACT</name>
<evidence type="ECO:0000313" key="8">
    <source>
        <dbReference type="EMBL" id="QIA07502.1"/>
    </source>
</evidence>
<comment type="subcellular location">
    <subcellularLocation>
        <location evidence="1">Cell envelope</location>
    </subcellularLocation>
</comment>
<dbReference type="PROSITE" id="PS51379">
    <property type="entry name" value="4FE4S_FER_2"/>
    <property type="match status" value="2"/>
</dbReference>
<dbReference type="GO" id="GO:0051539">
    <property type="term" value="F:4 iron, 4 sulfur cluster binding"/>
    <property type="evidence" value="ECO:0007669"/>
    <property type="project" value="UniProtKB-KW"/>
</dbReference>
<accession>A0A6C0RC71</accession>
<dbReference type="Gene3D" id="3.30.70.20">
    <property type="match status" value="2"/>
</dbReference>
<gene>
    <name evidence="8" type="ORF">G0Q07_07095</name>
</gene>
<dbReference type="InterPro" id="IPR051555">
    <property type="entry name" value="FDH_Electron_Transfer_Unit"/>
</dbReference>
<organism evidence="8 9">
    <name type="scientific">Draconibacterium halophilum</name>
    <dbReference type="NCBI Taxonomy" id="2706887"/>
    <lineage>
        <taxon>Bacteria</taxon>
        <taxon>Pseudomonadati</taxon>
        <taxon>Bacteroidota</taxon>
        <taxon>Bacteroidia</taxon>
        <taxon>Marinilabiliales</taxon>
        <taxon>Prolixibacteraceae</taxon>
        <taxon>Draconibacterium</taxon>
    </lineage>
</organism>
<dbReference type="CDD" id="cd10561">
    <property type="entry name" value="HybA_like"/>
    <property type="match status" value="1"/>
</dbReference>
<dbReference type="GO" id="GO:0046872">
    <property type="term" value="F:metal ion binding"/>
    <property type="evidence" value="ECO:0007669"/>
    <property type="project" value="UniProtKB-KW"/>
</dbReference>